<protein>
    <submittedName>
        <fullName evidence="15">Colicin I receptor</fullName>
    </submittedName>
</protein>
<evidence type="ECO:0000259" key="13">
    <source>
        <dbReference type="Pfam" id="PF00593"/>
    </source>
</evidence>
<dbReference type="EMBL" id="CYTK01000002">
    <property type="protein sequence ID" value="CUI69577.1"/>
    <property type="molecule type" value="Genomic_DNA"/>
</dbReference>
<keyword evidence="12" id="KW-0732">Signal</keyword>
<evidence type="ECO:0000256" key="2">
    <source>
        <dbReference type="ARBA" id="ARBA00009810"/>
    </source>
</evidence>
<feature type="domain" description="TonB-dependent receptor-like beta-barrel" evidence="13">
    <location>
        <begin position="233"/>
        <end position="667"/>
    </location>
</feature>
<evidence type="ECO:0000256" key="8">
    <source>
        <dbReference type="ARBA" id="ARBA00023170"/>
    </source>
</evidence>
<comment type="similarity">
    <text evidence="2 10 11">Belongs to the TonB-dependent receptor family.</text>
</comment>
<dbReference type="Proteomes" id="UP000044098">
    <property type="component" value="Unassembled WGS sequence"/>
</dbReference>
<dbReference type="GO" id="GO:0044718">
    <property type="term" value="P:siderophore transmembrane transport"/>
    <property type="evidence" value="ECO:0007669"/>
    <property type="project" value="TreeGrafter"/>
</dbReference>
<reference evidence="15 16" key="1">
    <citation type="submission" date="2015-09" db="EMBL/GenBank/DDBJ databases">
        <authorList>
            <consortium name="Pathogen Informatics"/>
        </authorList>
    </citation>
    <scope>NUCLEOTIDE SEQUENCE [LARGE SCALE GENOMIC DNA]</scope>
    <source>
        <strain evidence="15 16">2789STDY5608625</strain>
    </source>
</reference>
<evidence type="ECO:0000256" key="11">
    <source>
        <dbReference type="RuleBase" id="RU003357"/>
    </source>
</evidence>
<dbReference type="AlphaFoldDB" id="A0AAD2IWX8"/>
<evidence type="ECO:0000256" key="4">
    <source>
        <dbReference type="ARBA" id="ARBA00022452"/>
    </source>
</evidence>
<evidence type="ECO:0000256" key="12">
    <source>
        <dbReference type="SAM" id="SignalP"/>
    </source>
</evidence>
<keyword evidence="5 10" id="KW-0812">Transmembrane</keyword>
<keyword evidence="6 11" id="KW-0798">TonB box</keyword>
<dbReference type="PROSITE" id="PS52016">
    <property type="entry name" value="TONB_DEPENDENT_REC_3"/>
    <property type="match status" value="1"/>
</dbReference>
<name>A0AAD2IWX8_ACHAE</name>
<evidence type="ECO:0000259" key="14">
    <source>
        <dbReference type="Pfam" id="PF07715"/>
    </source>
</evidence>
<evidence type="ECO:0000256" key="6">
    <source>
        <dbReference type="ARBA" id="ARBA00023077"/>
    </source>
</evidence>
<dbReference type="PANTHER" id="PTHR30069:SF28">
    <property type="entry name" value="TONB-DEPENDENT RECEPTOR YNCD-RELATED"/>
    <property type="match status" value="1"/>
</dbReference>
<keyword evidence="8 15" id="KW-0675">Receptor</keyword>
<dbReference type="GO" id="GO:0009279">
    <property type="term" value="C:cell outer membrane"/>
    <property type="evidence" value="ECO:0007669"/>
    <property type="project" value="UniProtKB-SubCell"/>
</dbReference>
<feature type="chain" id="PRO_5042163016" evidence="12">
    <location>
        <begin position="31"/>
        <end position="704"/>
    </location>
</feature>
<evidence type="ECO:0000256" key="10">
    <source>
        <dbReference type="PROSITE-ProRule" id="PRU01360"/>
    </source>
</evidence>
<proteinExistence type="inferred from homology"/>
<comment type="subcellular location">
    <subcellularLocation>
        <location evidence="1 10">Cell outer membrane</location>
        <topology evidence="1 10">Multi-pass membrane protein</topology>
    </subcellularLocation>
</comment>
<sequence>MTQRRWWRTGVGHWAVHGLLASFPAGTAWAQEAEPLLPAVVVTGTRLGTAVLDTPASVNVVEGAAMRLQQPGINLSEGLAGVPGLQIQNRQNYAQDLQISSRGFGARSTFGVRGVRLYVDGIPATMPDGQGQTSNIDIGSIGSVEVLRGPFSALYGNSSGGVIQVSTEDGVAPPSLTASGWGASYGTWRYGARANGASGGLDYVLDLTRFTTDGYRDHSAARKNLGNAKLGLQLDDASRLTLVANSVDLKAQDPLGLTYQQFQDDPRAAPLAEQYDTRKTVRQTQGGAIYERQVDSRNSLRVMVYYGQRDTTQYQAIPPAAQMAPTQAGGVIDLKRQYGGADLRWTSELAMAGRPLTLIGGFAYDSMREDRKGYQNYTGTGASRQLGVQGALRRDETNTVYNADPYLQASWQVSQRWMLDAGLRYSTVSFDSSDHYIAPGNADDSGDARYRKALPVAAIRYAPNADLSFYASYGRGFETPTLNEISYRPGGQPGLNFGLAPALSTNLEAGVKANLAGGLLTAAVFHTGTDDEIVSAGSSGGRTTYQNAGRTRRDGVELGWSGEFARHGRAQFAYTWLNARYADDGPGDIRAGNKIPGIAAQAAFASLAWAPPEGWQATVEGRFLSKIYVNDANDGDAPAYFVAALSAGYVFKAGPWELNAYGRVDNLFDRRYAGSVIVNETNGRYYEPAAGRSLGAGLGATYRF</sequence>
<gene>
    <name evidence="15" type="primary">cirA_1</name>
    <name evidence="15" type="ORF">ERS370000_01310</name>
</gene>
<organism evidence="15 16">
    <name type="scientific">Achromobacter aegrifaciens</name>
    <dbReference type="NCBI Taxonomy" id="1287736"/>
    <lineage>
        <taxon>Bacteria</taxon>
        <taxon>Pseudomonadati</taxon>
        <taxon>Pseudomonadota</taxon>
        <taxon>Betaproteobacteria</taxon>
        <taxon>Burkholderiales</taxon>
        <taxon>Alcaligenaceae</taxon>
        <taxon>Achromobacter</taxon>
    </lineage>
</organism>
<dbReference type="CDD" id="cd01347">
    <property type="entry name" value="ligand_gated_channel"/>
    <property type="match status" value="1"/>
</dbReference>
<evidence type="ECO:0000256" key="7">
    <source>
        <dbReference type="ARBA" id="ARBA00023136"/>
    </source>
</evidence>
<dbReference type="InterPro" id="IPR036942">
    <property type="entry name" value="Beta-barrel_TonB_sf"/>
</dbReference>
<evidence type="ECO:0000256" key="9">
    <source>
        <dbReference type="ARBA" id="ARBA00023237"/>
    </source>
</evidence>
<evidence type="ECO:0000256" key="1">
    <source>
        <dbReference type="ARBA" id="ARBA00004571"/>
    </source>
</evidence>
<dbReference type="Gene3D" id="2.40.170.20">
    <property type="entry name" value="TonB-dependent receptor, beta-barrel domain"/>
    <property type="match status" value="1"/>
</dbReference>
<dbReference type="Pfam" id="PF07715">
    <property type="entry name" value="Plug"/>
    <property type="match status" value="1"/>
</dbReference>
<feature type="domain" description="TonB-dependent receptor plug" evidence="14">
    <location>
        <begin position="52"/>
        <end position="162"/>
    </location>
</feature>
<dbReference type="InterPro" id="IPR039426">
    <property type="entry name" value="TonB-dep_rcpt-like"/>
</dbReference>
<dbReference type="SUPFAM" id="SSF56935">
    <property type="entry name" value="Porins"/>
    <property type="match status" value="1"/>
</dbReference>
<evidence type="ECO:0000256" key="5">
    <source>
        <dbReference type="ARBA" id="ARBA00022692"/>
    </source>
</evidence>
<evidence type="ECO:0000313" key="15">
    <source>
        <dbReference type="EMBL" id="CUI69577.1"/>
    </source>
</evidence>
<feature type="signal peptide" evidence="12">
    <location>
        <begin position="1"/>
        <end position="30"/>
    </location>
</feature>
<dbReference type="Gene3D" id="2.170.130.10">
    <property type="entry name" value="TonB-dependent receptor, plug domain"/>
    <property type="match status" value="1"/>
</dbReference>
<accession>A0AAD2IWX8</accession>
<keyword evidence="7 10" id="KW-0472">Membrane</keyword>
<evidence type="ECO:0000313" key="16">
    <source>
        <dbReference type="Proteomes" id="UP000044098"/>
    </source>
</evidence>
<dbReference type="InterPro" id="IPR037066">
    <property type="entry name" value="Plug_dom_sf"/>
</dbReference>
<evidence type="ECO:0000256" key="3">
    <source>
        <dbReference type="ARBA" id="ARBA00022448"/>
    </source>
</evidence>
<comment type="caution">
    <text evidence="15">The sequence shown here is derived from an EMBL/GenBank/DDBJ whole genome shotgun (WGS) entry which is preliminary data.</text>
</comment>
<keyword evidence="3 10" id="KW-0813">Transport</keyword>
<dbReference type="PANTHER" id="PTHR30069">
    <property type="entry name" value="TONB-DEPENDENT OUTER MEMBRANE RECEPTOR"/>
    <property type="match status" value="1"/>
</dbReference>
<dbReference type="InterPro" id="IPR012910">
    <property type="entry name" value="Plug_dom"/>
</dbReference>
<dbReference type="InterPro" id="IPR000531">
    <property type="entry name" value="Beta-barrel_TonB"/>
</dbReference>
<dbReference type="GO" id="GO:0015344">
    <property type="term" value="F:siderophore uptake transmembrane transporter activity"/>
    <property type="evidence" value="ECO:0007669"/>
    <property type="project" value="TreeGrafter"/>
</dbReference>
<keyword evidence="9 10" id="KW-0998">Cell outer membrane</keyword>
<keyword evidence="4 10" id="KW-1134">Transmembrane beta strand</keyword>
<dbReference type="Pfam" id="PF00593">
    <property type="entry name" value="TonB_dep_Rec_b-barrel"/>
    <property type="match status" value="1"/>
</dbReference>